<organism evidence="1 2">
    <name type="scientific">Candidatus Clostridium radicumherbarum</name>
    <dbReference type="NCBI Taxonomy" id="3381662"/>
    <lineage>
        <taxon>Bacteria</taxon>
        <taxon>Bacillati</taxon>
        <taxon>Bacillota</taxon>
        <taxon>Clostridia</taxon>
        <taxon>Eubacteriales</taxon>
        <taxon>Clostridiaceae</taxon>
        <taxon>Clostridium</taxon>
    </lineage>
</organism>
<dbReference type="RefSeq" id="WP_406766584.1">
    <property type="nucleotide sequence ID" value="NZ_JBJHZY010000005.1"/>
</dbReference>
<reference evidence="1 2" key="1">
    <citation type="submission" date="2024-11" db="EMBL/GenBank/DDBJ databases">
        <authorList>
            <person name="Heng Y.C."/>
            <person name="Lim A.C.H."/>
            <person name="Lee J.K.Y."/>
            <person name="Kittelmann S."/>
        </authorList>
    </citation>
    <scope>NUCLEOTIDE SEQUENCE [LARGE SCALE GENOMIC DNA]</scope>
    <source>
        <strain evidence="1 2">WILCCON 0202</strain>
    </source>
</reference>
<comment type="caution">
    <text evidence="1">The sequence shown here is derived from an EMBL/GenBank/DDBJ whole genome shotgun (WGS) entry which is preliminary data.</text>
</comment>
<accession>A0ABW8TXF7</accession>
<evidence type="ECO:0000313" key="1">
    <source>
        <dbReference type="EMBL" id="MFL0269956.1"/>
    </source>
</evidence>
<sequence>MGNIVGTANFILNKHWQYSSSVTKSANSSFNGRSASIFRVSTNYCINP</sequence>
<dbReference type="EMBL" id="JBJHZY010000005">
    <property type="protein sequence ID" value="MFL0269956.1"/>
    <property type="molecule type" value="Genomic_DNA"/>
</dbReference>
<keyword evidence="2" id="KW-1185">Reference proteome</keyword>
<name>A0ABW8TXF7_9CLOT</name>
<gene>
    <name evidence="1" type="ORF">ACJDUH_17915</name>
</gene>
<proteinExistence type="predicted"/>
<protein>
    <submittedName>
        <fullName evidence="1">Uncharacterized protein</fullName>
    </submittedName>
</protein>
<evidence type="ECO:0000313" key="2">
    <source>
        <dbReference type="Proteomes" id="UP001623661"/>
    </source>
</evidence>
<dbReference type="Proteomes" id="UP001623661">
    <property type="component" value="Unassembled WGS sequence"/>
</dbReference>